<dbReference type="Proteomes" id="UP000307943">
    <property type="component" value="Unassembled WGS sequence"/>
</dbReference>
<dbReference type="OrthoDB" id="3668964at2"/>
<accession>A0A5C4T8T4</accession>
<gene>
    <name evidence="2" type="ORF">FE784_14885</name>
</gene>
<organism evidence="2 3">
    <name type="scientific">Paenibacillus hemerocallicola</name>
    <dbReference type="NCBI Taxonomy" id="1172614"/>
    <lineage>
        <taxon>Bacteria</taxon>
        <taxon>Bacillati</taxon>
        <taxon>Bacillota</taxon>
        <taxon>Bacilli</taxon>
        <taxon>Bacillales</taxon>
        <taxon>Paenibacillaceae</taxon>
        <taxon>Paenibacillus</taxon>
    </lineage>
</organism>
<evidence type="ECO:0000313" key="2">
    <source>
        <dbReference type="EMBL" id="TNJ65503.1"/>
    </source>
</evidence>
<reference evidence="2 3" key="1">
    <citation type="submission" date="2019-05" db="EMBL/GenBank/DDBJ databases">
        <title>We sequenced the genome of Paenibacillus hemerocallicola KCTC 33185 for further insight into its adaptation and study the phylogeny of Paenibacillus.</title>
        <authorList>
            <person name="Narsing Rao M.P."/>
        </authorList>
    </citation>
    <scope>NUCLEOTIDE SEQUENCE [LARGE SCALE GENOMIC DNA]</scope>
    <source>
        <strain evidence="2 3">KCTC 33185</strain>
    </source>
</reference>
<evidence type="ECO:0000259" key="1">
    <source>
        <dbReference type="Pfam" id="PF05448"/>
    </source>
</evidence>
<name>A0A5C4T8T4_9BACL</name>
<dbReference type="Gene3D" id="3.40.50.1820">
    <property type="entry name" value="alpha/beta hydrolase"/>
    <property type="match status" value="2"/>
</dbReference>
<dbReference type="EMBL" id="VDCQ01000018">
    <property type="protein sequence ID" value="TNJ65503.1"/>
    <property type="molecule type" value="Genomic_DNA"/>
</dbReference>
<keyword evidence="3" id="KW-1185">Reference proteome</keyword>
<dbReference type="Pfam" id="PF05448">
    <property type="entry name" value="AXE1"/>
    <property type="match status" value="1"/>
</dbReference>
<dbReference type="AlphaFoldDB" id="A0A5C4T8T4"/>
<dbReference type="InterPro" id="IPR050261">
    <property type="entry name" value="FrsA_esterase"/>
</dbReference>
<proteinExistence type="predicted"/>
<comment type="caution">
    <text evidence="2">The sequence shown here is derived from an EMBL/GenBank/DDBJ whole genome shotgun (WGS) entry which is preliminary data.</text>
</comment>
<evidence type="ECO:0000313" key="3">
    <source>
        <dbReference type="Proteomes" id="UP000307943"/>
    </source>
</evidence>
<dbReference type="InterPro" id="IPR029058">
    <property type="entry name" value="AB_hydrolase_fold"/>
</dbReference>
<dbReference type="InterPro" id="IPR008391">
    <property type="entry name" value="AXE1_dom"/>
</dbReference>
<sequence>MKYHIRDISASSILGLPRYKDIDYHCGVLKGREEKEGASPMLQDWEQFRIGIHDVKDQLKDYVYGHSLKAFADGDQARDAVANTEQLEARRRHMRELLLAGIGGLPTRDTPLRPVTTGIAERDGYRIEKVIFQSMPSVYVTAHLYIPDGRVSPGGAVLFVCGHGPEGKLYPSYQNVCQCLVRAGLVVLAIDPMGQGERLGYLDRGDDRPFARRVAEHEHAGVQCWPLGDGLARYFIHDIVRAVDYLSSRPEVDPAKIGMTGSSGGGTQTALAMICEPRIVAAAPGTFIMNRESYLFAGQAQDAEQIWPNMSACGFDHEDILLAMAPRPVMVLAVTGDIFPIEGTRRTVERSKRFWDMYGCGDRLQLAEDESPHMYTIPLARAAASFFSLHLLGQPIEVNTDGLVTEEGSDVWCTASGQIVDDYPDARKVYHENGERLARLELAREALPEAERQAKALAWLGGRIRDPRPVCDLNPRHQRIGSWQGLTVQSSIWWSQPGLFGHGFLFAAANPGPAKRPLTIALWEDGTTRLQAHEDWIRGRCAAGEAVLVLDVVGSGALAPNAINGKPLRGVFGTLHKLNMDLLWLGDSLAALRAYDVLRAVEFARRLNDVDAARIRLYAEGRFGVYAEWAHALLEADTVPLEIAQEWESVASWVRSEYYDNTGIGEYVLPGLLRHCDLPDLRGWRK</sequence>
<protein>
    <recommendedName>
        <fullName evidence="1">Acetyl xylan esterase domain-containing protein</fullName>
    </recommendedName>
</protein>
<dbReference type="PANTHER" id="PTHR22946:SF8">
    <property type="entry name" value="ACETYL XYLAN ESTERASE DOMAIN-CONTAINING PROTEIN"/>
    <property type="match status" value="1"/>
</dbReference>
<feature type="domain" description="Acetyl xylan esterase" evidence="1">
    <location>
        <begin position="128"/>
        <end position="281"/>
    </location>
</feature>
<dbReference type="SUPFAM" id="SSF53474">
    <property type="entry name" value="alpha/beta-Hydrolases"/>
    <property type="match status" value="1"/>
</dbReference>
<dbReference type="PANTHER" id="PTHR22946">
    <property type="entry name" value="DIENELACTONE HYDROLASE DOMAIN-CONTAINING PROTEIN-RELATED"/>
    <property type="match status" value="1"/>
</dbReference>